<evidence type="ECO:0000313" key="2">
    <source>
        <dbReference type="EMBL" id="KAF2839378.1"/>
    </source>
</evidence>
<dbReference type="PANTHER" id="PTHR24148:SF64">
    <property type="entry name" value="HETEROKARYON INCOMPATIBILITY DOMAIN-CONTAINING PROTEIN"/>
    <property type="match status" value="1"/>
</dbReference>
<keyword evidence="3" id="KW-1185">Reference proteome</keyword>
<gene>
    <name evidence="2" type="ORF">M501DRAFT_921739</name>
</gene>
<dbReference type="OrthoDB" id="2157530at2759"/>
<organism evidence="2 3">
    <name type="scientific">Patellaria atrata CBS 101060</name>
    <dbReference type="NCBI Taxonomy" id="1346257"/>
    <lineage>
        <taxon>Eukaryota</taxon>
        <taxon>Fungi</taxon>
        <taxon>Dikarya</taxon>
        <taxon>Ascomycota</taxon>
        <taxon>Pezizomycotina</taxon>
        <taxon>Dothideomycetes</taxon>
        <taxon>Dothideomycetes incertae sedis</taxon>
        <taxon>Patellariales</taxon>
        <taxon>Patellariaceae</taxon>
        <taxon>Patellaria</taxon>
    </lineage>
</organism>
<feature type="domain" description="Heterokaryon incompatibility" evidence="1">
    <location>
        <begin position="43"/>
        <end position="136"/>
    </location>
</feature>
<sequence>YSALPDPSRQTRLITLLASEYDSDPLLYNLETVSLEDAPTSHALSYIWGDPSNKDMVVTNGNRPREDDLYSGRNKLEVTKNLADAMRYLRAHKRTDRFRIWADAICINQEDIEERNEQVKIMHRVYSGAEWVWVWL</sequence>
<reference evidence="2" key="1">
    <citation type="journal article" date="2020" name="Stud. Mycol.">
        <title>101 Dothideomycetes genomes: a test case for predicting lifestyles and emergence of pathogens.</title>
        <authorList>
            <person name="Haridas S."/>
            <person name="Albert R."/>
            <person name="Binder M."/>
            <person name="Bloem J."/>
            <person name="Labutti K."/>
            <person name="Salamov A."/>
            <person name="Andreopoulos B."/>
            <person name="Baker S."/>
            <person name="Barry K."/>
            <person name="Bills G."/>
            <person name="Bluhm B."/>
            <person name="Cannon C."/>
            <person name="Castanera R."/>
            <person name="Culley D."/>
            <person name="Daum C."/>
            <person name="Ezra D."/>
            <person name="Gonzalez J."/>
            <person name="Henrissat B."/>
            <person name="Kuo A."/>
            <person name="Liang C."/>
            <person name="Lipzen A."/>
            <person name="Lutzoni F."/>
            <person name="Magnuson J."/>
            <person name="Mondo S."/>
            <person name="Nolan M."/>
            <person name="Ohm R."/>
            <person name="Pangilinan J."/>
            <person name="Park H.-J."/>
            <person name="Ramirez L."/>
            <person name="Alfaro M."/>
            <person name="Sun H."/>
            <person name="Tritt A."/>
            <person name="Yoshinaga Y."/>
            <person name="Zwiers L.-H."/>
            <person name="Turgeon B."/>
            <person name="Goodwin S."/>
            <person name="Spatafora J."/>
            <person name="Crous P."/>
            <person name="Grigoriev I."/>
        </authorList>
    </citation>
    <scope>NUCLEOTIDE SEQUENCE</scope>
    <source>
        <strain evidence="2">CBS 101060</strain>
    </source>
</reference>
<comment type="caution">
    <text evidence="2">The sequence shown here is derived from an EMBL/GenBank/DDBJ whole genome shotgun (WGS) entry which is preliminary data.</text>
</comment>
<dbReference type="PANTHER" id="PTHR24148">
    <property type="entry name" value="ANKYRIN REPEAT DOMAIN-CONTAINING PROTEIN 39 HOMOLOG-RELATED"/>
    <property type="match status" value="1"/>
</dbReference>
<dbReference type="InterPro" id="IPR010730">
    <property type="entry name" value="HET"/>
</dbReference>
<evidence type="ECO:0000259" key="1">
    <source>
        <dbReference type="Pfam" id="PF06985"/>
    </source>
</evidence>
<accession>A0A9P4SB23</accession>
<feature type="non-terminal residue" evidence="2">
    <location>
        <position position="136"/>
    </location>
</feature>
<proteinExistence type="predicted"/>
<dbReference type="AlphaFoldDB" id="A0A9P4SB23"/>
<feature type="non-terminal residue" evidence="2">
    <location>
        <position position="1"/>
    </location>
</feature>
<dbReference type="InterPro" id="IPR052895">
    <property type="entry name" value="HetReg/Transcr_Mod"/>
</dbReference>
<name>A0A9P4SB23_9PEZI</name>
<protein>
    <submittedName>
        <fullName evidence="2">HET-domain-containing protein</fullName>
    </submittedName>
</protein>
<dbReference type="Pfam" id="PF06985">
    <property type="entry name" value="HET"/>
    <property type="match status" value="1"/>
</dbReference>
<dbReference type="Proteomes" id="UP000799429">
    <property type="component" value="Unassembled WGS sequence"/>
</dbReference>
<evidence type="ECO:0000313" key="3">
    <source>
        <dbReference type="Proteomes" id="UP000799429"/>
    </source>
</evidence>
<dbReference type="EMBL" id="MU006095">
    <property type="protein sequence ID" value="KAF2839378.1"/>
    <property type="molecule type" value="Genomic_DNA"/>
</dbReference>